<feature type="repeat" description="ANK" evidence="7">
    <location>
        <begin position="123"/>
        <end position="155"/>
    </location>
</feature>
<evidence type="ECO:0000256" key="5">
    <source>
        <dbReference type="ARBA" id="ARBA00023043"/>
    </source>
</evidence>
<dbReference type="InterPro" id="IPR026961">
    <property type="entry name" value="PGG_dom"/>
</dbReference>
<feature type="repeat" description="ANK" evidence="7">
    <location>
        <begin position="200"/>
        <end position="232"/>
    </location>
</feature>
<comment type="caution">
    <text evidence="11">The sequence shown here is derived from an EMBL/GenBank/DDBJ whole genome shotgun (WGS) entry which is preliminary data.</text>
</comment>
<feature type="repeat" description="ANK" evidence="7">
    <location>
        <begin position="409"/>
        <end position="442"/>
    </location>
</feature>
<evidence type="ECO:0000256" key="8">
    <source>
        <dbReference type="SAM" id="MobiDB-lite"/>
    </source>
</evidence>
<evidence type="ECO:0000256" key="2">
    <source>
        <dbReference type="ARBA" id="ARBA00022692"/>
    </source>
</evidence>
<dbReference type="Pfam" id="PF12796">
    <property type="entry name" value="Ank_2"/>
    <property type="match status" value="4"/>
</dbReference>
<accession>A0AAV5C761</accession>
<feature type="region of interest" description="Disordered" evidence="8">
    <location>
        <begin position="485"/>
        <end position="505"/>
    </location>
</feature>
<feature type="repeat" description="ANK" evidence="7">
    <location>
        <begin position="305"/>
        <end position="337"/>
    </location>
</feature>
<name>A0AAV5C761_ELECO</name>
<evidence type="ECO:0000313" key="12">
    <source>
        <dbReference type="Proteomes" id="UP001054889"/>
    </source>
</evidence>
<dbReference type="PROSITE" id="PS50088">
    <property type="entry name" value="ANK_REPEAT"/>
    <property type="match status" value="5"/>
</dbReference>
<dbReference type="InterPro" id="IPR036770">
    <property type="entry name" value="Ankyrin_rpt-contain_sf"/>
</dbReference>
<dbReference type="PROSITE" id="PS50297">
    <property type="entry name" value="ANK_REP_REGION"/>
    <property type="match status" value="5"/>
</dbReference>
<dbReference type="GO" id="GO:0005886">
    <property type="term" value="C:plasma membrane"/>
    <property type="evidence" value="ECO:0007669"/>
    <property type="project" value="TreeGrafter"/>
</dbReference>
<feature type="repeat" description="ANK" evidence="7">
    <location>
        <begin position="234"/>
        <end position="260"/>
    </location>
</feature>
<sequence>MQMEKTEMMMPWGRRRPRPLSEEAAGELLEVERSRAAKTKTDPLSVYEATLLKLKHGSVQAFTAPKDGTGVAPRHTPHTMNHELLRAAATGDKALLEHVLGLSGTANGMSSSSKTCLKGVTSEGNTALHTAAGRGYLELVRIICDQDASLIQTRNNLLNTPLICAARAGHVDVVRYLIDRAPAATAALDGASILKARNSEGATAMHEAIRNGHDAVLETLMSADAGLAAVVDAKGFSPLYLAAALGRADMVEVLIRGSPDGGKSPAYYAGPDGQTALHAAVLVSEEMSKSLWCWEPTLAKKEDNFGNTALHHAASAGKIGAVKLLLLKDSSLAYIPDADGLFPVHTAAKMGKIDVIDQLMETCPNCDELLDNRGRNVLHCAIEHKKEKVVQHMCRHPRFGRMMNARDSSGNTPLHLAVKHGHDRIAVALVQDARVNLSIMNNDGATPLDVAIGELDGGYTYPMNPEVLIAQCLVWCGAHRSPRRRDEDLNKHKRGGDSSSSEKELSKYSNLTQNRAIGSVLIATLTFAAPFTLPSRGDDAGRGERPAFKAFILCNAVAFLCSTVATCLLMYAGLTTVHPRYRSRYHRWSSNLLHVGVLLVIATFALGVQLALGPPHRNRGLNVAVCAMACVSVVFTHPGTWWPMVLARPIWARLGLKGLLDVLLGPRPIPCQKLLLSRTPWLNLFKMLATLLILAMILVTFLRDTAHHRMSPPLFQHPHLASSSASCYPT</sequence>
<reference evidence="11" key="1">
    <citation type="journal article" date="2018" name="DNA Res.">
        <title>Multiple hybrid de novo genome assembly of finger millet, an orphan allotetraploid crop.</title>
        <authorList>
            <person name="Hatakeyama M."/>
            <person name="Aluri S."/>
            <person name="Balachadran M.T."/>
            <person name="Sivarajan S.R."/>
            <person name="Patrignani A."/>
            <person name="Gruter S."/>
            <person name="Poveda L."/>
            <person name="Shimizu-Inatsugi R."/>
            <person name="Baeten J."/>
            <person name="Francoijs K.J."/>
            <person name="Nataraja K.N."/>
            <person name="Reddy Y.A.N."/>
            <person name="Phadnis S."/>
            <person name="Ravikumar R.L."/>
            <person name="Schlapbach R."/>
            <person name="Sreeman S.M."/>
            <person name="Shimizu K.K."/>
        </authorList>
    </citation>
    <scope>NUCLEOTIDE SEQUENCE</scope>
</reference>
<keyword evidence="3" id="KW-0677">Repeat</keyword>
<evidence type="ECO:0000256" key="7">
    <source>
        <dbReference type="PROSITE-ProRule" id="PRU00023"/>
    </source>
</evidence>
<dbReference type="InterPro" id="IPR002110">
    <property type="entry name" value="Ankyrin_rpt"/>
</dbReference>
<keyword evidence="2 9" id="KW-0812">Transmembrane</keyword>
<proteinExistence type="predicted"/>
<evidence type="ECO:0000256" key="4">
    <source>
        <dbReference type="ARBA" id="ARBA00022989"/>
    </source>
</evidence>
<dbReference type="PANTHER" id="PTHR24186">
    <property type="entry name" value="PROTEIN PHOSPHATASE 1 REGULATORY SUBUNIT"/>
    <property type="match status" value="1"/>
</dbReference>
<dbReference type="Pfam" id="PF13857">
    <property type="entry name" value="Ank_5"/>
    <property type="match status" value="1"/>
</dbReference>
<feature type="domain" description="PGG" evidence="10">
    <location>
        <begin position="508"/>
        <end position="608"/>
    </location>
</feature>
<keyword evidence="4 9" id="KW-1133">Transmembrane helix</keyword>
<evidence type="ECO:0000259" key="10">
    <source>
        <dbReference type="Pfam" id="PF13962"/>
    </source>
</evidence>
<feature type="transmembrane region" description="Helical" evidence="9">
    <location>
        <begin position="592"/>
        <end position="613"/>
    </location>
</feature>
<dbReference type="Pfam" id="PF13962">
    <property type="entry name" value="PGG"/>
    <property type="match status" value="1"/>
</dbReference>
<keyword evidence="6 9" id="KW-0472">Membrane</keyword>
<dbReference type="PANTHER" id="PTHR24186:SF50">
    <property type="entry name" value="ANKYRIN REPEAT-CONTAINING PROTEIN ITN1-LIKE ISOFORM X1"/>
    <property type="match status" value="1"/>
</dbReference>
<feature type="transmembrane region" description="Helical" evidence="9">
    <location>
        <begin position="547"/>
        <end position="572"/>
    </location>
</feature>
<protein>
    <recommendedName>
        <fullName evidence="10">PGG domain-containing protein</fullName>
    </recommendedName>
</protein>
<dbReference type="Proteomes" id="UP001054889">
    <property type="component" value="Unassembled WGS sequence"/>
</dbReference>
<dbReference type="EMBL" id="BQKI01000004">
    <property type="protein sequence ID" value="GJM93963.1"/>
    <property type="molecule type" value="Genomic_DNA"/>
</dbReference>
<evidence type="ECO:0000256" key="1">
    <source>
        <dbReference type="ARBA" id="ARBA00004141"/>
    </source>
</evidence>
<dbReference type="AlphaFoldDB" id="A0AAV5C761"/>
<keyword evidence="12" id="KW-1185">Reference proteome</keyword>
<evidence type="ECO:0000313" key="11">
    <source>
        <dbReference type="EMBL" id="GJM93963.1"/>
    </source>
</evidence>
<evidence type="ECO:0000256" key="6">
    <source>
        <dbReference type="ARBA" id="ARBA00023136"/>
    </source>
</evidence>
<dbReference type="SUPFAM" id="SSF48403">
    <property type="entry name" value="Ankyrin repeat"/>
    <property type="match status" value="1"/>
</dbReference>
<feature type="transmembrane region" description="Helical" evidence="9">
    <location>
        <begin position="684"/>
        <end position="702"/>
    </location>
</feature>
<comment type="subcellular location">
    <subcellularLocation>
        <location evidence="1">Membrane</location>
        <topology evidence="1">Multi-pass membrane protein</topology>
    </subcellularLocation>
</comment>
<organism evidence="11 12">
    <name type="scientific">Eleusine coracana subsp. coracana</name>
    <dbReference type="NCBI Taxonomy" id="191504"/>
    <lineage>
        <taxon>Eukaryota</taxon>
        <taxon>Viridiplantae</taxon>
        <taxon>Streptophyta</taxon>
        <taxon>Embryophyta</taxon>
        <taxon>Tracheophyta</taxon>
        <taxon>Spermatophyta</taxon>
        <taxon>Magnoliopsida</taxon>
        <taxon>Liliopsida</taxon>
        <taxon>Poales</taxon>
        <taxon>Poaceae</taxon>
        <taxon>PACMAD clade</taxon>
        <taxon>Chloridoideae</taxon>
        <taxon>Cynodonteae</taxon>
        <taxon>Eleusininae</taxon>
        <taxon>Eleusine</taxon>
    </lineage>
</organism>
<feature type="transmembrane region" description="Helical" evidence="9">
    <location>
        <begin position="516"/>
        <end position="535"/>
    </location>
</feature>
<dbReference type="SMART" id="SM00248">
    <property type="entry name" value="ANK"/>
    <property type="match status" value="8"/>
</dbReference>
<gene>
    <name evidence="11" type="primary">ga10566</name>
    <name evidence="11" type="ORF">PR202_ga10566</name>
</gene>
<feature type="transmembrane region" description="Helical" evidence="9">
    <location>
        <begin position="620"/>
        <end position="639"/>
    </location>
</feature>
<evidence type="ECO:0000256" key="3">
    <source>
        <dbReference type="ARBA" id="ARBA00022737"/>
    </source>
</evidence>
<evidence type="ECO:0000256" key="9">
    <source>
        <dbReference type="SAM" id="Phobius"/>
    </source>
</evidence>
<dbReference type="Gene3D" id="1.25.40.20">
    <property type="entry name" value="Ankyrin repeat-containing domain"/>
    <property type="match status" value="3"/>
</dbReference>
<keyword evidence="5 7" id="KW-0040">ANK repeat</keyword>
<reference evidence="11" key="2">
    <citation type="submission" date="2021-12" db="EMBL/GenBank/DDBJ databases">
        <title>Resequencing data analysis of finger millet.</title>
        <authorList>
            <person name="Hatakeyama M."/>
            <person name="Aluri S."/>
            <person name="Balachadran M.T."/>
            <person name="Sivarajan S.R."/>
            <person name="Poveda L."/>
            <person name="Shimizu-Inatsugi R."/>
            <person name="Schlapbach R."/>
            <person name="Sreeman S.M."/>
            <person name="Shimizu K.K."/>
        </authorList>
    </citation>
    <scope>NUCLEOTIDE SEQUENCE</scope>
</reference>